<dbReference type="InterPro" id="IPR036869">
    <property type="entry name" value="J_dom_sf"/>
</dbReference>
<name>A0A8J5GJG9_ZINOF</name>
<evidence type="ECO:0000256" key="1">
    <source>
        <dbReference type="SAM" id="MobiDB-lite"/>
    </source>
</evidence>
<evidence type="ECO:0000313" key="2">
    <source>
        <dbReference type="EMBL" id="KAG6509036.1"/>
    </source>
</evidence>
<feature type="region of interest" description="Disordered" evidence="1">
    <location>
        <begin position="99"/>
        <end position="145"/>
    </location>
</feature>
<accession>A0A8J5GJG9</accession>
<dbReference type="SUPFAM" id="SSF46565">
    <property type="entry name" value="Chaperone J-domain"/>
    <property type="match status" value="1"/>
</dbReference>
<dbReference type="PANTHER" id="PTHR23172">
    <property type="entry name" value="AUXILIN/CYCLIN G-ASSOCIATED KINASE-RELATED"/>
    <property type="match status" value="1"/>
</dbReference>
<sequence length="1090" mass="122529">MDEPQRRGGGGGELLSKKIACNTYADVNRGTPRYSTRLEDYAEIFGDVAGACSIPFLDLPPALSCRVADPGSGGFDYSEVFGGVDFGKFATPFEELVAVAPTREDPSSSDGRRTKGEAANDRQATGELFSPRHSNGGLMASRHCDPLPSEFNRSGYAATEFNLSNKKTTNRKKEGQRNGTVQTETGEQQKKIPVSVSSKHLRSSENHSGTDNCNSCSSGGSISSGDASSSRKAYLTVCDISLRTQPLRMPPPSRPPPRLVEKEGYPKARIFSNLKASLDGEGLRVDEEVEKGNSRSFLDVKVDVSSSTAVIQEAMELAQAKLKGTKELMERSDLKSSWLSKSADKSEKWKINKEYHELVNTENFEMAEEVSEEEEVSMKRAKLATMISEVEQNKSMQDTLSYEIESNWKLKKDIVAPVACAREENANLETHDIDLEEVATQGVVQKFEVQYASEKVHLFSGSERNVNDNSVLDYVLCNKQGKSKLDSLDACGGENSSDFVEINVEEEIKEEKWKSATAVHEAEIQVSCRSCISKVEMEKTAGKREQLSATELNRNSVSVESDLRAKVDREVYTDEEDSKDNRSAVGATTCKEQDCKGNTTKQAQNELVQSCNLEKFEGHKMDGRHLWNIGIEDTIEIQVEPYFMDKYMSANVVPEVSAVPLNDTADALNTDLLGHPTTLSDLSMLSMKSEDKEIEQMEKELEEVAEEEKEKEILQEEKENIVLLQSKLVEDMRSVGLFEERSEMEEKKEREVNLKEEKEQARLMQESNDSEQANGNQKNLQEEILLVEAKERERKLKEEKERARLVEEQKERERERKKDRIAIERAFAEATERAERIAVDKVTTGSSKVKKASYESSEKTLTENASRDSKLTTECATDEWATADAREDSERDNTMSRDKFRMDIAEEHLQDGDKDGHDAQFGNTGSSKTCLRCYFLFIFFFYLFWCVTEAGEGESVLRCKARQERHQRIAARAAKALAEKNMRDVLAQREQSERDKMAESLDADLRRWSNGKEGNLRALLSTLQYILAPESGWQPIPLTEVITASAVKKAFRKATLCVHPDKLQQRGANIQQRYISEKVFDLLKVNSHFA</sequence>
<feature type="region of interest" description="Disordered" evidence="1">
    <location>
        <begin position="162"/>
        <end position="228"/>
    </location>
</feature>
<feature type="region of interest" description="Disordered" evidence="1">
    <location>
        <begin position="847"/>
        <end position="868"/>
    </location>
</feature>
<dbReference type="AlphaFoldDB" id="A0A8J5GJG9"/>
<dbReference type="GO" id="GO:0072583">
    <property type="term" value="P:clathrin-dependent endocytosis"/>
    <property type="evidence" value="ECO:0007669"/>
    <property type="project" value="TreeGrafter"/>
</dbReference>
<dbReference type="GO" id="GO:0031982">
    <property type="term" value="C:vesicle"/>
    <property type="evidence" value="ECO:0007669"/>
    <property type="project" value="TreeGrafter"/>
</dbReference>
<feature type="compositionally biased region" description="Polar residues" evidence="1">
    <location>
        <begin position="177"/>
        <end position="186"/>
    </location>
</feature>
<feature type="region of interest" description="Disordered" evidence="1">
    <location>
        <begin position="794"/>
        <end position="816"/>
    </location>
</feature>
<gene>
    <name evidence="2" type="ORF">ZIOFF_034425</name>
</gene>
<dbReference type="Proteomes" id="UP000734854">
    <property type="component" value="Unassembled WGS sequence"/>
</dbReference>
<proteinExistence type="predicted"/>
<dbReference type="Gene3D" id="1.10.287.110">
    <property type="entry name" value="DnaJ domain"/>
    <property type="match status" value="1"/>
</dbReference>
<dbReference type="PANTHER" id="PTHR23172:SF87">
    <property type="entry name" value="CHAPERONE DNAJ-DOMAIN SUPERFAMILY PROTEIN"/>
    <property type="match status" value="1"/>
</dbReference>
<dbReference type="GO" id="GO:0030276">
    <property type="term" value="F:clathrin binding"/>
    <property type="evidence" value="ECO:0007669"/>
    <property type="project" value="TreeGrafter"/>
</dbReference>
<feature type="compositionally biased region" description="Basic and acidic residues" evidence="1">
    <location>
        <begin position="102"/>
        <end position="120"/>
    </location>
</feature>
<dbReference type="EMBL" id="JACMSC010000009">
    <property type="protein sequence ID" value="KAG6509036.1"/>
    <property type="molecule type" value="Genomic_DNA"/>
</dbReference>
<dbReference type="GO" id="GO:0005737">
    <property type="term" value="C:cytoplasm"/>
    <property type="evidence" value="ECO:0007669"/>
    <property type="project" value="TreeGrafter"/>
</dbReference>
<evidence type="ECO:0000313" key="3">
    <source>
        <dbReference type="Proteomes" id="UP000734854"/>
    </source>
</evidence>
<keyword evidence="3" id="KW-1185">Reference proteome</keyword>
<organism evidence="2 3">
    <name type="scientific">Zingiber officinale</name>
    <name type="common">Ginger</name>
    <name type="synonym">Amomum zingiber</name>
    <dbReference type="NCBI Taxonomy" id="94328"/>
    <lineage>
        <taxon>Eukaryota</taxon>
        <taxon>Viridiplantae</taxon>
        <taxon>Streptophyta</taxon>
        <taxon>Embryophyta</taxon>
        <taxon>Tracheophyta</taxon>
        <taxon>Spermatophyta</taxon>
        <taxon>Magnoliopsida</taxon>
        <taxon>Liliopsida</taxon>
        <taxon>Zingiberales</taxon>
        <taxon>Zingiberaceae</taxon>
        <taxon>Zingiber</taxon>
    </lineage>
</organism>
<evidence type="ECO:0008006" key="4">
    <source>
        <dbReference type="Google" id="ProtNLM"/>
    </source>
</evidence>
<reference evidence="2 3" key="1">
    <citation type="submission" date="2020-08" db="EMBL/GenBank/DDBJ databases">
        <title>Plant Genome Project.</title>
        <authorList>
            <person name="Zhang R.-G."/>
        </authorList>
    </citation>
    <scope>NUCLEOTIDE SEQUENCE [LARGE SCALE GENOMIC DNA]</scope>
    <source>
        <tissue evidence="2">Rhizome</tissue>
    </source>
</reference>
<protein>
    <recommendedName>
        <fullName evidence="4">Auxilin-like protein 1</fullName>
    </recommendedName>
</protein>
<feature type="compositionally biased region" description="Low complexity" evidence="1">
    <location>
        <begin position="209"/>
        <end position="228"/>
    </location>
</feature>
<feature type="compositionally biased region" description="Basic and acidic residues" evidence="1">
    <location>
        <begin position="852"/>
        <end position="868"/>
    </location>
</feature>
<dbReference type="GO" id="GO:0072318">
    <property type="term" value="P:clathrin coat disassembly"/>
    <property type="evidence" value="ECO:0007669"/>
    <property type="project" value="TreeGrafter"/>
</dbReference>
<comment type="caution">
    <text evidence="2">The sequence shown here is derived from an EMBL/GenBank/DDBJ whole genome shotgun (WGS) entry which is preliminary data.</text>
</comment>